<feature type="region of interest" description="Disordered" evidence="1">
    <location>
        <begin position="91"/>
        <end position="126"/>
    </location>
</feature>
<evidence type="ECO:0000256" key="1">
    <source>
        <dbReference type="SAM" id="MobiDB-lite"/>
    </source>
</evidence>
<dbReference type="Proteomes" id="UP000298663">
    <property type="component" value="Unassembled WGS sequence"/>
</dbReference>
<dbReference type="EMBL" id="AZBU02000013">
    <property type="protein sequence ID" value="TKR58451.1"/>
    <property type="molecule type" value="Genomic_DNA"/>
</dbReference>
<reference evidence="2 3" key="2">
    <citation type="journal article" date="2019" name="G3 (Bethesda)">
        <title>Hybrid Assembly of the Genome of the Entomopathogenic Nematode Steinernema carpocapsae Identifies the X-Chromosome.</title>
        <authorList>
            <person name="Serra L."/>
            <person name="Macchietto M."/>
            <person name="Macias-Munoz A."/>
            <person name="McGill C.J."/>
            <person name="Rodriguez I.M."/>
            <person name="Rodriguez B."/>
            <person name="Murad R."/>
            <person name="Mortazavi A."/>
        </authorList>
    </citation>
    <scope>NUCLEOTIDE SEQUENCE [LARGE SCALE GENOMIC DNA]</scope>
    <source>
        <strain evidence="2 3">ALL</strain>
    </source>
</reference>
<comment type="caution">
    <text evidence="2">The sequence shown here is derived from an EMBL/GenBank/DDBJ whole genome shotgun (WGS) entry which is preliminary data.</text>
</comment>
<proteinExistence type="predicted"/>
<evidence type="ECO:0000313" key="3">
    <source>
        <dbReference type="Proteomes" id="UP000298663"/>
    </source>
</evidence>
<dbReference type="AlphaFoldDB" id="A0A4U5LR36"/>
<reference evidence="2 3" key="1">
    <citation type="journal article" date="2015" name="Genome Biol.">
        <title>Comparative genomics of Steinernema reveals deeply conserved gene regulatory networks.</title>
        <authorList>
            <person name="Dillman A.R."/>
            <person name="Macchietto M."/>
            <person name="Porter C.F."/>
            <person name="Rogers A."/>
            <person name="Williams B."/>
            <person name="Antoshechkin I."/>
            <person name="Lee M.M."/>
            <person name="Goodwin Z."/>
            <person name="Lu X."/>
            <person name="Lewis E.E."/>
            <person name="Goodrich-Blair H."/>
            <person name="Stock S.P."/>
            <person name="Adams B.J."/>
            <person name="Sternberg P.W."/>
            <person name="Mortazavi A."/>
        </authorList>
    </citation>
    <scope>NUCLEOTIDE SEQUENCE [LARGE SCALE GENOMIC DNA]</scope>
    <source>
        <strain evidence="2 3">ALL</strain>
    </source>
</reference>
<sequence>MWPLLPREPMINRGAKRGVTKWALKLKAKRVDEGRREHQRSIAGERKALAAAGAGRGQNTFLKRPAGRPRAAGDWKSLGRGRRRISEFKNRLWRRGGGSPESVPVGFGHRPLSTLGPRVAASDGHVEGQRWKILERGGGAT</sequence>
<gene>
    <name evidence="2" type="ORF">L596_029893</name>
</gene>
<organism evidence="2 3">
    <name type="scientific">Steinernema carpocapsae</name>
    <name type="common">Entomopathogenic nematode</name>
    <dbReference type="NCBI Taxonomy" id="34508"/>
    <lineage>
        <taxon>Eukaryota</taxon>
        <taxon>Metazoa</taxon>
        <taxon>Ecdysozoa</taxon>
        <taxon>Nematoda</taxon>
        <taxon>Chromadorea</taxon>
        <taxon>Rhabditida</taxon>
        <taxon>Tylenchina</taxon>
        <taxon>Panagrolaimomorpha</taxon>
        <taxon>Strongyloidoidea</taxon>
        <taxon>Steinernematidae</taxon>
        <taxon>Steinernema</taxon>
    </lineage>
</organism>
<feature type="region of interest" description="Disordered" evidence="1">
    <location>
        <begin position="49"/>
        <end position="78"/>
    </location>
</feature>
<protein>
    <submittedName>
        <fullName evidence="2">Uncharacterized protein</fullName>
    </submittedName>
</protein>
<name>A0A4U5LR36_STECR</name>
<accession>A0A4U5LR36</accession>
<evidence type="ECO:0000313" key="2">
    <source>
        <dbReference type="EMBL" id="TKR58451.1"/>
    </source>
</evidence>
<keyword evidence="3" id="KW-1185">Reference proteome</keyword>